<dbReference type="EnsemblMetazoa" id="SCAU010794-RA">
    <property type="protein sequence ID" value="SCAU010794-PA"/>
    <property type="gene ID" value="SCAU010794"/>
</dbReference>
<dbReference type="Gene3D" id="1.10.238.20">
    <property type="entry name" value="Pheromone/general odorant binding protein domain"/>
    <property type="match status" value="1"/>
</dbReference>
<evidence type="ECO:0000256" key="2">
    <source>
        <dbReference type="SAM" id="SignalP"/>
    </source>
</evidence>
<dbReference type="Pfam" id="PF01395">
    <property type="entry name" value="PBP_GOBP"/>
    <property type="match status" value="1"/>
</dbReference>
<dbReference type="GO" id="GO:0005549">
    <property type="term" value="F:odorant binding"/>
    <property type="evidence" value="ECO:0007669"/>
    <property type="project" value="InterPro"/>
</dbReference>
<dbReference type="GO" id="GO:0007608">
    <property type="term" value="P:sensory perception of smell"/>
    <property type="evidence" value="ECO:0007669"/>
    <property type="project" value="TreeGrafter"/>
</dbReference>
<name>A0A1I8PSV6_STOCA</name>
<proteinExistence type="predicted"/>
<dbReference type="SUPFAM" id="SSF47565">
    <property type="entry name" value="Insect pheromone/odorant-binding proteins"/>
    <property type="match status" value="1"/>
</dbReference>
<dbReference type="SMART" id="SM00708">
    <property type="entry name" value="PhBP"/>
    <property type="match status" value="1"/>
</dbReference>
<dbReference type="PANTHER" id="PTHR11857">
    <property type="entry name" value="ODORANT BINDING PROTEIN-RELATED"/>
    <property type="match status" value="1"/>
</dbReference>
<dbReference type="GO" id="GO:0005615">
    <property type="term" value="C:extracellular space"/>
    <property type="evidence" value="ECO:0007669"/>
    <property type="project" value="TreeGrafter"/>
</dbReference>
<protein>
    <submittedName>
        <fullName evidence="3">Uncharacterized protein</fullName>
    </submittedName>
</protein>
<evidence type="ECO:0000313" key="3">
    <source>
        <dbReference type="EnsemblMetazoa" id="SCAU010794-PA"/>
    </source>
</evidence>
<dbReference type="VEuPathDB" id="VectorBase:SCAU010794"/>
<evidence type="ECO:0000313" key="4">
    <source>
        <dbReference type="Proteomes" id="UP000095300"/>
    </source>
</evidence>
<accession>A0A1I8PSV6</accession>
<dbReference type="KEGG" id="scac:106092609"/>
<keyword evidence="4" id="KW-1185">Reference proteome</keyword>
<dbReference type="InterPro" id="IPR036728">
    <property type="entry name" value="PBP_GOBP_sf"/>
</dbReference>
<dbReference type="AlphaFoldDB" id="A0A1I8PSV6"/>
<organism evidence="3 4">
    <name type="scientific">Stomoxys calcitrans</name>
    <name type="common">Stable fly</name>
    <name type="synonym">Conops calcitrans</name>
    <dbReference type="NCBI Taxonomy" id="35570"/>
    <lineage>
        <taxon>Eukaryota</taxon>
        <taxon>Metazoa</taxon>
        <taxon>Ecdysozoa</taxon>
        <taxon>Arthropoda</taxon>
        <taxon>Hexapoda</taxon>
        <taxon>Insecta</taxon>
        <taxon>Pterygota</taxon>
        <taxon>Neoptera</taxon>
        <taxon>Endopterygota</taxon>
        <taxon>Diptera</taxon>
        <taxon>Brachycera</taxon>
        <taxon>Muscomorpha</taxon>
        <taxon>Muscoidea</taxon>
        <taxon>Muscidae</taxon>
        <taxon>Stomoxys</taxon>
    </lineage>
</organism>
<dbReference type="OrthoDB" id="7947612at2759"/>
<keyword evidence="1 2" id="KW-0732">Signal</keyword>
<sequence length="137" mass="15900">MKSKINFVGAMVVMLLFTGMVIAGDEHEEEFMNTSRSCMKRNGISEDEFSKLRDDDVDPSELDDKFKCFFHCLLSEMHFLDDAQKLDMAKLEENEYITEEHKNIAKNCKAEHDSVEDPCEYSFMIMSCAMELMDARK</sequence>
<dbReference type="InterPro" id="IPR006170">
    <property type="entry name" value="PBP/GOBP"/>
</dbReference>
<dbReference type="Proteomes" id="UP000095300">
    <property type="component" value="Unassembled WGS sequence"/>
</dbReference>
<reference evidence="3" key="1">
    <citation type="submission" date="2020-05" db="UniProtKB">
        <authorList>
            <consortium name="EnsemblMetazoa"/>
        </authorList>
    </citation>
    <scope>IDENTIFICATION</scope>
    <source>
        <strain evidence="3">USDA</strain>
    </source>
</reference>
<dbReference type="CDD" id="cd23992">
    <property type="entry name" value="PBP_GOBP"/>
    <property type="match status" value="1"/>
</dbReference>
<evidence type="ECO:0000256" key="1">
    <source>
        <dbReference type="ARBA" id="ARBA00022729"/>
    </source>
</evidence>
<feature type="signal peptide" evidence="2">
    <location>
        <begin position="1"/>
        <end position="23"/>
    </location>
</feature>
<feature type="chain" id="PRO_5009327285" evidence="2">
    <location>
        <begin position="24"/>
        <end position="137"/>
    </location>
</feature>
<gene>
    <name evidence="3" type="primary">106092609</name>
</gene>